<feature type="compositionally biased region" description="Gly residues" evidence="1">
    <location>
        <begin position="1"/>
        <end position="13"/>
    </location>
</feature>
<dbReference type="Proteomes" id="UP000001292">
    <property type="component" value="Unassembled WGS sequence"/>
</dbReference>
<reference evidence="2 3" key="1">
    <citation type="journal article" date="2007" name="Nature">
        <title>Evolution of genes and genomes on the Drosophila phylogeny.</title>
        <authorList>
            <consortium name="Drosophila 12 Genomes Consortium"/>
            <person name="Clark A.G."/>
            <person name="Eisen M.B."/>
            <person name="Smith D.R."/>
            <person name="Bergman C.M."/>
            <person name="Oliver B."/>
            <person name="Markow T.A."/>
            <person name="Kaufman T.C."/>
            <person name="Kellis M."/>
            <person name="Gelbart W."/>
            <person name="Iyer V.N."/>
            <person name="Pollard D.A."/>
            <person name="Sackton T.B."/>
            <person name="Larracuente A.M."/>
            <person name="Singh N.D."/>
            <person name="Abad J.P."/>
            <person name="Abt D.N."/>
            <person name="Adryan B."/>
            <person name="Aguade M."/>
            <person name="Akashi H."/>
            <person name="Anderson W.W."/>
            <person name="Aquadro C.F."/>
            <person name="Ardell D.H."/>
            <person name="Arguello R."/>
            <person name="Artieri C.G."/>
            <person name="Barbash D.A."/>
            <person name="Barker D."/>
            <person name="Barsanti P."/>
            <person name="Batterham P."/>
            <person name="Batzoglou S."/>
            <person name="Begun D."/>
            <person name="Bhutkar A."/>
            <person name="Blanco E."/>
            <person name="Bosak S.A."/>
            <person name="Bradley R.K."/>
            <person name="Brand A.D."/>
            <person name="Brent M.R."/>
            <person name="Brooks A.N."/>
            <person name="Brown R.H."/>
            <person name="Butlin R.K."/>
            <person name="Caggese C."/>
            <person name="Calvi B.R."/>
            <person name="Bernardo de Carvalho A."/>
            <person name="Caspi A."/>
            <person name="Castrezana S."/>
            <person name="Celniker S.E."/>
            <person name="Chang J.L."/>
            <person name="Chapple C."/>
            <person name="Chatterji S."/>
            <person name="Chinwalla A."/>
            <person name="Civetta A."/>
            <person name="Clifton S.W."/>
            <person name="Comeron J.M."/>
            <person name="Costello J.C."/>
            <person name="Coyne J.A."/>
            <person name="Daub J."/>
            <person name="David R.G."/>
            <person name="Delcher A.L."/>
            <person name="Delehaunty K."/>
            <person name="Do C.B."/>
            <person name="Ebling H."/>
            <person name="Edwards K."/>
            <person name="Eickbush T."/>
            <person name="Evans J.D."/>
            <person name="Filipski A."/>
            <person name="Findeiss S."/>
            <person name="Freyhult E."/>
            <person name="Fulton L."/>
            <person name="Fulton R."/>
            <person name="Garcia A.C."/>
            <person name="Gardiner A."/>
            <person name="Garfield D.A."/>
            <person name="Garvin B.E."/>
            <person name="Gibson G."/>
            <person name="Gilbert D."/>
            <person name="Gnerre S."/>
            <person name="Godfrey J."/>
            <person name="Good R."/>
            <person name="Gotea V."/>
            <person name="Gravely B."/>
            <person name="Greenberg A.J."/>
            <person name="Griffiths-Jones S."/>
            <person name="Gross S."/>
            <person name="Guigo R."/>
            <person name="Gustafson E.A."/>
            <person name="Haerty W."/>
            <person name="Hahn M.W."/>
            <person name="Halligan D.L."/>
            <person name="Halpern A.L."/>
            <person name="Halter G.M."/>
            <person name="Han M.V."/>
            <person name="Heger A."/>
            <person name="Hillier L."/>
            <person name="Hinrichs A.S."/>
            <person name="Holmes I."/>
            <person name="Hoskins R.A."/>
            <person name="Hubisz M.J."/>
            <person name="Hultmark D."/>
            <person name="Huntley M.A."/>
            <person name="Jaffe D.B."/>
            <person name="Jagadeeshan S."/>
            <person name="Jeck W.R."/>
            <person name="Johnson J."/>
            <person name="Jones C.D."/>
            <person name="Jordan W.C."/>
            <person name="Karpen G.H."/>
            <person name="Kataoka E."/>
            <person name="Keightley P.D."/>
            <person name="Kheradpour P."/>
            <person name="Kirkness E.F."/>
            <person name="Koerich L.B."/>
            <person name="Kristiansen K."/>
            <person name="Kudrna D."/>
            <person name="Kulathinal R.J."/>
            <person name="Kumar S."/>
            <person name="Kwok R."/>
            <person name="Lander E."/>
            <person name="Langley C.H."/>
            <person name="Lapoint R."/>
            <person name="Lazzaro B.P."/>
            <person name="Lee S.J."/>
            <person name="Levesque L."/>
            <person name="Li R."/>
            <person name="Lin C.F."/>
            <person name="Lin M.F."/>
            <person name="Lindblad-Toh K."/>
            <person name="Llopart A."/>
            <person name="Long M."/>
            <person name="Low L."/>
            <person name="Lozovsky E."/>
            <person name="Lu J."/>
            <person name="Luo M."/>
            <person name="Machado C.A."/>
            <person name="Makalowski W."/>
            <person name="Marzo M."/>
            <person name="Matsuda M."/>
            <person name="Matzkin L."/>
            <person name="McAllister B."/>
            <person name="McBride C.S."/>
            <person name="McKernan B."/>
            <person name="McKernan K."/>
            <person name="Mendez-Lago M."/>
            <person name="Minx P."/>
            <person name="Mollenhauer M.U."/>
            <person name="Montooth K."/>
            <person name="Mount S.M."/>
            <person name="Mu X."/>
            <person name="Myers E."/>
            <person name="Negre B."/>
            <person name="Newfeld S."/>
            <person name="Nielsen R."/>
            <person name="Noor M.A."/>
            <person name="O'Grady P."/>
            <person name="Pachter L."/>
            <person name="Papaceit M."/>
            <person name="Parisi M.J."/>
            <person name="Parisi M."/>
            <person name="Parts L."/>
            <person name="Pedersen J.S."/>
            <person name="Pesole G."/>
            <person name="Phillippy A.M."/>
            <person name="Ponting C.P."/>
            <person name="Pop M."/>
            <person name="Porcelli D."/>
            <person name="Powell J.R."/>
            <person name="Prohaska S."/>
            <person name="Pruitt K."/>
            <person name="Puig M."/>
            <person name="Quesneville H."/>
            <person name="Ram K.R."/>
            <person name="Rand D."/>
            <person name="Rasmussen M.D."/>
            <person name="Reed L.K."/>
            <person name="Reenan R."/>
            <person name="Reily A."/>
            <person name="Remington K.A."/>
            <person name="Rieger T.T."/>
            <person name="Ritchie M.G."/>
            <person name="Robin C."/>
            <person name="Rogers Y.H."/>
            <person name="Rohde C."/>
            <person name="Rozas J."/>
            <person name="Rubenfield M.J."/>
            <person name="Ruiz A."/>
            <person name="Russo S."/>
            <person name="Salzberg S.L."/>
            <person name="Sanchez-Gracia A."/>
            <person name="Saranga D.J."/>
            <person name="Sato H."/>
            <person name="Schaeffer S.W."/>
            <person name="Schatz M.C."/>
            <person name="Schlenke T."/>
            <person name="Schwartz R."/>
            <person name="Segarra C."/>
            <person name="Singh R.S."/>
            <person name="Sirot L."/>
            <person name="Sirota M."/>
            <person name="Sisneros N.B."/>
            <person name="Smith C.D."/>
            <person name="Smith T.F."/>
            <person name="Spieth J."/>
            <person name="Stage D.E."/>
            <person name="Stark A."/>
            <person name="Stephan W."/>
            <person name="Strausberg R.L."/>
            <person name="Strempel S."/>
            <person name="Sturgill D."/>
            <person name="Sutton G."/>
            <person name="Sutton G.G."/>
            <person name="Tao W."/>
            <person name="Teichmann S."/>
            <person name="Tobari Y.N."/>
            <person name="Tomimura Y."/>
            <person name="Tsolas J.M."/>
            <person name="Valente V.L."/>
            <person name="Venter E."/>
            <person name="Venter J.C."/>
            <person name="Vicario S."/>
            <person name="Vieira F.G."/>
            <person name="Vilella A.J."/>
            <person name="Villasante A."/>
            <person name="Walenz B."/>
            <person name="Wang J."/>
            <person name="Wasserman M."/>
            <person name="Watts T."/>
            <person name="Wilson D."/>
            <person name="Wilson R.K."/>
            <person name="Wing R.A."/>
            <person name="Wolfner M.F."/>
            <person name="Wong A."/>
            <person name="Wong G.K."/>
            <person name="Wu C.I."/>
            <person name="Wu G."/>
            <person name="Yamamoto D."/>
            <person name="Yang H.P."/>
            <person name="Yang S.P."/>
            <person name="Yorke J.A."/>
            <person name="Yoshida K."/>
            <person name="Zdobnov E."/>
            <person name="Zhang P."/>
            <person name="Zhang Y."/>
            <person name="Zimin A.V."/>
            <person name="Baldwin J."/>
            <person name="Abdouelleil A."/>
            <person name="Abdulkadir J."/>
            <person name="Abebe A."/>
            <person name="Abera B."/>
            <person name="Abreu J."/>
            <person name="Acer S.C."/>
            <person name="Aftuck L."/>
            <person name="Alexander A."/>
            <person name="An P."/>
            <person name="Anderson E."/>
            <person name="Anderson S."/>
            <person name="Arachi H."/>
            <person name="Azer M."/>
            <person name="Bachantsang P."/>
            <person name="Barry A."/>
            <person name="Bayul T."/>
            <person name="Berlin A."/>
            <person name="Bessette D."/>
            <person name="Bloom T."/>
            <person name="Blye J."/>
            <person name="Boguslavskiy L."/>
            <person name="Bonnet C."/>
            <person name="Boukhgalter B."/>
            <person name="Bourzgui I."/>
            <person name="Brown A."/>
            <person name="Cahill P."/>
            <person name="Channer S."/>
            <person name="Cheshatsang Y."/>
            <person name="Chuda L."/>
            <person name="Citroen M."/>
            <person name="Collymore A."/>
            <person name="Cooke P."/>
            <person name="Costello M."/>
            <person name="D'Aco K."/>
            <person name="Daza R."/>
            <person name="De Haan G."/>
            <person name="DeGray S."/>
            <person name="DeMaso C."/>
            <person name="Dhargay N."/>
            <person name="Dooley K."/>
            <person name="Dooley E."/>
            <person name="Doricent M."/>
            <person name="Dorje P."/>
            <person name="Dorjee K."/>
            <person name="Dupes A."/>
            <person name="Elong R."/>
            <person name="Falk J."/>
            <person name="Farina A."/>
            <person name="Faro S."/>
            <person name="Ferguson D."/>
            <person name="Fisher S."/>
            <person name="Foley C.D."/>
            <person name="Franke A."/>
            <person name="Friedrich D."/>
            <person name="Gadbois L."/>
            <person name="Gearin G."/>
            <person name="Gearin C.R."/>
            <person name="Giannoukos G."/>
            <person name="Goode T."/>
            <person name="Graham J."/>
            <person name="Grandbois E."/>
            <person name="Grewal S."/>
            <person name="Gyaltsen K."/>
            <person name="Hafez N."/>
            <person name="Hagos B."/>
            <person name="Hall J."/>
            <person name="Henson C."/>
            <person name="Hollinger A."/>
            <person name="Honan T."/>
            <person name="Huard M.D."/>
            <person name="Hughes L."/>
            <person name="Hurhula B."/>
            <person name="Husby M.E."/>
            <person name="Kamat A."/>
            <person name="Kanga B."/>
            <person name="Kashin S."/>
            <person name="Khazanovich D."/>
            <person name="Kisner P."/>
            <person name="Lance K."/>
            <person name="Lara M."/>
            <person name="Lee W."/>
            <person name="Lennon N."/>
            <person name="Letendre F."/>
            <person name="LeVine R."/>
            <person name="Lipovsky A."/>
            <person name="Liu X."/>
            <person name="Liu J."/>
            <person name="Liu S."/>
            <person name="Lokyitsang T."/>
            <person name="Lokyitsang Y."/>
            <person name="Lubonja R."/>
            <person name="Lui A."/>
            <person name="MacDonald P."/>
            <person name="Magnisalis V."/>
            <person name="Maru K."/>
            <person name="Matthews C."/>
            <person name="McCusker W."/>
            <person name="McDonough S."/>
            <person name="Mehta T."/>
            <person name="Meldrim J."/>
            <person name="Meneus L."/>
            <person name="Mihai O."/>
            <person name="Mihalev A."/>
            <person name="Mihova T."/>
            <person name="Mittelman R."/>
            <person name="Mlenga V."/>
            <person name="Montmayeur A."/>
            <person name="Mulrain L."/>
            <person name="Navidi A."/>
            <person name="Naylor J."/>
            <person name="Negash T."/>
            <person name="Nguyen T."/>
            <person name="Nguyen N."/>
            <person name="Nicol R."/>
            <person name="Norbu C."/>
            <person name="Norbu N."/>
            <person name="Novod N."/>
            <person name="O'Neill B."/>
            <person name="Osman S."/>
            <person name="Markiewicz E."/>
            <person name="Oyono O.L."/>
            <person name="Patti C."/>
            <person name="Phunkhang P."/>
            <person name="Pierre F."/>
            <person name="Priest M."/>
            <person name="Raghuraman S."/>
            <person name="Rege F."/>
            <person name="Reyes R."/>
            <person name="Rise C."/>
            <person name="Rogov P."/>
            <person name="Ross K."/>
            <person name="Ryan E."/>
            <person name="Settipalli S."/>
            <person name="Shea T."/>
            <person name="Sherpa N."/>
            <person name="Shi L."/>
            <person name="Shih D."/>
            <person name="Sparrow T."/>
            <person name="Spaulding J."/>
            <person name="Stalker J."/>
            <person name="Stange-Thomann N."/>
            <person name="Stavropoulos S."/>
            <person name="Stone C."/>
            <person name="Strader C."/>
            <person name="Tesfaye S."/>
            <person name="Thomson T."/>
            <person name="Thoulutsang Y."/>
            <person name="Thoulutsang D."/>
            <person name="Topham K."/>
            <person name="Topping I."/>
            <person name="Tsamla T."/>
            <person name="Vassiliev H."/>
            <person name="Vo A."/>
            <person name="Wangchuk T."/>
            <person name="Wangdi T."/>
            <person name="Weiand M."/>
            <person name="Wilkinson J."/>
            <person name="Wilson A."/>
            <person name="Yadav S."/>
            <person name="Young G."/>
            <person name="Yu Q."/>
            <person name="Zembek L."/>
            <person name="Zhong D."/>
            <person name="Zimmer A."/>
            <person name="Zwirko Z."/>
            <person name="Jaffe D.B."/>
            <person name="Alvarez P."/>
            <person name="Brockman W."/>
            <person name="Butler J."/>
            <person name="Chin C."/>
            <person name="Gnerre S."/>
            <person name="Grabherr M."/>
            <person name="Kleber M."/>
            <person name="Mauceli E."/>
            <person name="MacCallum I."/>
        </authorList>
    </citation>
    <scope>NUCLEOTIDE SEQUENCE [LARGE SCALE GENOMIC DNA]</scope>
    <source>
        <strain evidence="3">Rob3c / Tucson 14021-0248.25</strain>
    </source>
</reference>
<evidence type="ECO:0000313" key="3">
    <source>
        <dbReference type="Proteomes" id="UP000001292"/>
    </source>
</evidence>
<feature type="compositionally biased region" description="Low complexity" evidence="1">
    <location>
        <begin position="14"/>
        <end position="23"/>
    </location>
</feature>
<proteinExistence type="predicted"/>
<dbReference type="AlphaFoldDB" id="B4I9B5"/>
<name>B4I9B5_DROSE</name>
<feature type="region of interest" description="Disordered" evidence="1">
    <location>
        <begin position="1"/>
        <end position="69"/>
    </location>
</feature>
<feature type="compositionally biased region" description="Polar residues" evidence="1">
    <location>
        <begin position="97"/>
        <end position="106"/>
    </location>
</feature>
<feature type="compositionally biased region" description="Basic and acidic residues" evidence="1">
    <location>
        <begin position="122"/>
        <end position="132"/>
    </location>
</feature>
<evidence type="ECO:0000313" key="2">
    <source>
        <dbReference type="EMBL" id="EDW43796.1"/>
    </source>
</evidence>
<sequence>MHAVAGGTGGPTGGVAAATSSASKHGKQGQQRAATFDVADARDYELKRLGNRRSQQQAAPSKRNGGAGAPILCLRRGQLLSALQRRLHELHAAARQWNCSQEQQSPAPADHHTRDQQQQQQQRERREKTFKV</sequence>
<dbReference type="EMBL" id="CH480825">
    <property type="protein sequence ID" value="EDW43796.1"/>
    <property type="molecule type" value="Genomic_DNA"/>
</dbReference>
<gene>
    <name evidence="2" type="primary">Dsec\GM18991</name>
    <name evidence="2" type="ORF">Dsec_GM18991</name>
</gene>
<feature type="compositionally biased region" description="Basic and acidic residues" evidence="1">
    <location>
        <begin position="39"/>
        <end position="48"/>
    </location>
</feature>
<evidence type="ECO:0000256" key="1">
    <source>
        <dbReference type="SAM" id="MobiDB-lite"/>
    </source>
</evidence>
<accession>B4I9B5</accession>
<organism evidence="3">
    <name type="scientific">Drosophila sechellia</name>
    <name type="common">Fruit fly</name>
    <dbReference type="NCBI Taxonomy" id="7238"/>
    <lineage>
        <taxon>Eukaryota</taxon>
        <taxon>Metazoa</taxon>
        <taxon>Ecdysozoa</taxon>
        <taxon>Arthropoda</taxon>
        <taxon>Hexapoda</taxon>
        <taxon>Insecta</taxon>
        <taxon>Pterygota</taxon>
        <taxon>Neoptera</taxon>
        <taxon>Endopterygota</taxon>
        <taxon>Diptera</taxon>
        <taxon>Brachycera</taxon>
        <taxon>Muscomorpha</taxon>
        <taxon>Ephydroidea</taxon>
        <taxon>Drosophilidae</taxon>
        <taxon>Drosophila</taxon>
        <taxon>Sophophora</taxon>
    </lineage>
</organism>
<dbReference type="HOGENOM" id="CLU_1919239_0_0_1"/>
<protein>
    <submittedName>
        <fullName evidence="2">GM18991</fullName>
    </submittedName>
</protein>
<keyword evidence="3" id="KW-1185">Reference proteome</keyword>
<feature type="region of interest" description="Disordered" evidence="1">
    <location>
        <begin position="97"/>
        <end position="132"/>
    </location>
</feature>